<sequence>MTKGLNRQGVTTSKPIPSFLNQLVQADEVLIKLGNTPNGRSSGIDGLPYEFYKHHQKLLAPVLASAINSVMTTGSLGKKENRPYPTLLGKLLPKKVPPGADAHALRFKRPLNIVDTDYRLASLVVNHRLSYNAANIITGNQTAFLKGRGIEENGITHYLIHELAPSDFVTMGSNPAEPDPPPAPGIPFMDRLIKLNVCLPVHINFAKIDIELQGYADKLDAFLSTHSQYQVLKDEWLRHDSASNFKMNSDKLHAHALTSPDPTDATDWRSHYPSQGVEYVVVGFPIRPEGTCPRTTILKKLQSIWQRAGFWSQWLISIMGRVQVANSLLLSTLFRSLQLCPLFMSSTSEIFNILRTTIQQFVLGGPHNYLVWKVLTTPKHLGGSGLIDPRHMCTAMNGRAILKTLLKSTQVEHTTNASSLLREKLCTDCILPLHAAVSQSLSESQQHEMSEMGIYFWIIRRGKNWREKIGLSPLMQRIAHTVDELNLSPQTTWSVHPAILVLPIHHNAYRPAGAPVLSKHARAALCQRIASRDNTEAWLPAYDIDKIGDHMGKLMQWGLFAFRDIFSFNSRTCKYQFRYLSRTARRDRVDLYTYPDDTTRNLHRDTLAVLNQFWNAY</sequence>
<evidence type="ECO:0008006" key="3">
    <source>
        <dbReference type="Google" id="ProtNLM"/>
    </source>
</evidence>
<dbReference type="Proteomes" id="UP000275078">
    <property type="component" value="Unassembled WGS sequence"/>
</dbReference>
<gene>
    <name evidence="1" type="ORF">BJ508DRAFT_336305</name>
</gene>
<accession>A0A3N4HFJ0</accession>
<dbReference type="STRING" id="1160509.A0A3N4HFJ0"/>
<dbReference type="AlphaFoldDB" id="A0A3N4HFJ0"/>
<dbReference type="PANTHER" id="PTHR31635">
    <property type="entry name" value="REVERSE TRANSCRIPTASE DOMAIN-CONTAINING PROTEIN-RELATED"/>
    <property type="match status" value="1"/>
</dbReference>
<organism evidence="1 2">
    <name type="scientific">Ascobolus immersus RN42</name>
    <dbReference type="NCBI Taxonomy" id="1160509"/>
    <lineage>
        <taxon>Eukaryota</taxon>
        <taxon>Fungi</taxon>
        <taxon>Dikarya</taxon>
        <taxon>Ascomycota</taxon>
        <taxon>Pezizomycotina</taxon>
        <taxon>Pezizomycetes</taxon>
        <taxon>Pezizales</taxon>
        <taxon>Ascobolaceae</taxon>
        <taxon>Ascobolus</taxon>
    </lineage>
</organism>
<keyword evidence="2" id="KW-1185">Reference proteome</keyword>
<dbReference type="EMBL" id="ML119960">
    <property type="protein sequence ID" value="RPA71191.1"/>
    <property type="molecule type" value="Genomic_DNA"/>
</dbReference>
<name>A0A3N4HFJ0_ASCIM</name>
<evidence type="ECO:0000313" key="1">
    <source>
        <dbReference type="EMBL" id="RPA71191.1"/>
    </source>
</evidence>
<dbReference type="OrthoDB" id="5598377at2759"/>
<protein>
    <recommendedName>
        <fullName evidence="3">Reverse transcriptase domain-containing protein</fullName>
    </recommendedName>
</protein>
<proteinExistence type="predicted"/>
<evidence type="ECO:0000313" key="2">
    <source>
        <dbReference type="Proteomes" id="UP000275078"/>
    </source>
</evidence>
<reference evidence="1 2" key="1">
    <citation type="journal article" date="2018" name="Nat. Ecol. Evol.">
        <title>Pezizomycetes genomes reveal the molecular basis of ectomycorrhizal truffle lifestyle.</title>
        <authorList>
            <person name="Murat C."/>
            <person name="Payen T."/>
            <person name="Noel B."/>
            <person name="Kuo A."/>
            <person name="Morin E."/>
            <person name="Chen J."/>
            <person name="Kohler A."/>
            <person name="Krizsan K."/>
            <person name="Balestrini R."/>
            <person name="Da Silva C."/>
            <person name="Montanini B."/>
            <person name="Hainaut M."/>
            <person name="Levati E."/>
            <person name="Barry K.W."/>
            <person name="Belfiori B."/>
            <person name="Cichocki N."/>
            <person name="Clum A."/>
            <person name="Dockter R.B."/>
            <person name="Fauchery L."/>
            <person name="Guy J."/>
            <person name="Iotti M."/>
            <person name="Le Tacon F."/>
            <person name="Lindquist E.A."/>
            <person name="Lipzen A."/>
            <person name="Malagnac F."/>
            <person name="Mello A."/>
            <person name="Molinier V."/>
            <person name="Miyauchi S."/>
            <person name="Poulain J."/>
            <person name="Riccioni C."/>
            <person name="Rubini A."/>
            <person name="Sitrit Y."/>
            <person name="Splivallo R."/>
            <person name="Traeger S."/>
            <person name="Wang M."/>
            <person name="Zifcakova L."/>
            <person name="Wipf D."/>
            <person name="Zambonelli A."/>
            <person name="Paolocci F."/>
            <person name="Nowrousian M."/>
            <person name="Ottonello S."/>
            <person name="Baldrian P."/>
            <person name="Spatafora J.W."/>
            <person name="Henrissat B."/>
            <person name="Nagy L.G."/>
            <person name="Aury J.M."/>
            <person name="Wincker P."/>
            <person name="Grigoriev I.V."/>
            <person name="Bonfante P."/>
            <person name="Martin F.M."/>
        </authorList>
    </citation>
    <scope>NUCLEOTIDE SEQUENCE [LARGE SCALE GENOMIC DNA]</scope>
    <source>
        <strain evidence="1 2">RN42</strain>
    </source>
</reference>
<dbReference type="PANTHER" id="PTHR31635:SF196">
    <property type="entry name" value="REVERSE TRANSCRIPTASE DOMAIN-CONTAINING PROTEIN-RELATED"/>
    <property type="match status" value="1"/>
</dbReference>